<proteinExistence type="predicted"/>
<dbReference type="SUPFAM" id="SSF54211">
    <property type="entry name" value="Ribosomal protein S5 domain 2-like"/>
    <property type="match status" value="1"/>
</dbReference>
<sequence>LLKGKASSSWYDSFFGISIHCCLFSALWAHPLHGQEVVKLDCNGHVGFGFKWSKEVATAIKGTIVLSKLPIVPKWRGYWGNKTGTLFHIPAPRDTGIVSAPMPKKLLLMTGIGDCCISARSCTATPGNFAKGIFDAISKTHSYLIPDL</sequence>
<keyword evidence="1" id="KW-0687">Ribonucleoprotein</keyword>
<dbReference type="PROSITE" id="PS50881">
    <property type="entry name" value="S5_DSRBD"/>
    <property type="match status" value="1"/>
</dbReference>
<dbReference type="GO" id="GO:0003735">
    <property type="term" value="F:structural constituent of ribosome"/>
    <property type="evidence" value="ECO:0007669"/>
    <property type="project" value="UniProtKB-UniRule"/>
</dbReference>
<dbReference type="AlphaFoldDB" id="A0A1A6GHS1"/>
<dbReference type="InterPro" id="IPR014721">
    <property type="entry name" value="Ribsml_uS5_D2-typ_fold_subgr"/>
</dbReference>
<protein>
    <recommendedName>
        <fullName evidence="2">S5 DRBM domain-containing protein</fullName>
    </recommendedName>
</protein>
<dbReference type="GO" id="GO:0005840">
    <property type="term" value="C:ribosome"/>
    <property type="evidence" value="ECO:0007669"/>
    <property type="project" value="UniProtKB-KW"/>
</dbReference>
<dbReference type="EMBL" id="LZPO01088607">
    <property type="protein sequence ID" value="OBS65823.1"/>
    <property type="molecule type" value="Genomic_DNA"/>
</dbReference>
<dbReference type="Proteomes" id="UP000092124">
    <property type="component" value="Unassembled WGS sequence"/>
</dbReference>
<dbReference type="GO" id="GO:0003723">
    <property type="term" value="F:RNA binding"/>
    <property type="evidence" value="ECO:0007669"/>
    <property type="project" value="InterPro"/>
</dbReference>
<feature type="non-terminal residue" evidence="3">
    <location>
        <position position="1"/>
    </location>
</feature>
<evidence type="ECO:0000259" key="2">
    <source>
        <dbReference type="PROSITE" id="PS50881"/>
    </source>
</evidence>
<dbReference type="Gene3D" id="3.30.230.10">
    <property type="match status" value="1"/>
</dbReference>
<dbReference type="InterPro" id="IPR013810">
    <property type="entry name" value="Ribosomal_uS5_N"/>
</dbReference>
<feature type="domain" description="S5 DRBM" evidence="2">
    <location>
        <begin position="37"/>
        <end position="74"/>
    </location>
</feature>
<keyword evidence="4" id="KW-1185">Reference proteome</keyword>
<dbReference type="Gene3D" id="3.30.160.20">
    <property type="match status" value="1"/>
</dbReference>
<gene>
    <name evidence="3" type="ORF">A6R68_05637</name>
</gene>
<evidence type="ECO:0000313" key="4">
    <source>
        <dbReference type="Proteomes" id="UP000092124"/>
    </source>
</evidence>
<keyword evidence="1" id="KW-0689">Ribosomal protein</keyword>
<evidence type="ECO:0000256" key="1">
    <source>
        <dbReference type="PROSITE-ProRule" id="PRU00268"/>
    </source>
</evidence>
<name>A0A1A6GHS1_NEOLE</name>
<dbReference type="GO" id="GO:0006412">
    <property type="term" value="P:translation"/>
    <property type="evidence" value="ECO:0007669"/>
    <property type="project" value="InterPro"/>
</dbReference>
<organism evidence="3 4">
    <name type="scientific">Neotoma lepida</name>
    <name type="common">Desert woodrat</name>
    <dbReference type="NCBI Taxonomy" id="56216"/>
    <lineage>
        <taxon>Eukaryota</taxon>
        <taxon>Metazoa</taxon>
        <taxon>Chordata</taxon>
        <taxon>Craniata</taxon>
        <taxon>Vertebrata</taxon>
        <taxon>Euteleostomi</taxon>
        <taxon>Mammalia</taxon>
        <taxon>Eutheria</taxon>
        <taxon>Euarchontoglires</taxon>
        <taxon>Glires</taxon>
        <taxon>Rodentia</taxon>
        <taxon>Myomorpha</taxon>
        <taxon>Muroidea</taxon>
        <taxon>Cricetidae</taxon>
        <taxon>Neotominae</taxon>
        <taxon>Neotoma</taxon>
    </lineage>
</organism>
<dbReference type="InterPro" id="IPR005324">
    <property type="entry name" value="Ribosomal_uS5_C"/>
</dbReference>
<evidence type="ECO:0000313" key="3">
    <source>
        <dbReference type="EMBL" id="OBS65823.1"/>
    </source>
</evidence>
<dbReference type="STRING" id="56216.A0A1A6GHS1"/>
<dbReference type="InterPro" id="IPR020568">
    <property type="entry name" value="Ribosomal_Su5_D2-typ_SF"/>
</dbReference>
<feature type="non-terminal residue" evidence="3">
    <location>
        <position position="148"/>
    </location>
</feature>
<comment type="caution">
    <text evidence="3">The sequence shown here is derived from an EMBL/GenBank/DDBJ whole genome shotgun (WGS) entry which is preliminary data.</text>
</comment>
<dbReference type="GO" id="GO:1990904">
    <property type="term" value="C:ribonucleoprotein complex"/>
    <property type="evidence" value="ECO:0007669"/>
    <property type="project" value="UniProtKB-UniRule"/>
</dbReference>
<accession>A0A1A6GHS1</accession>
<dbReference type="OrthoDB" id="10253125at2759"/>
<dbReference type="Pfam" id="PF03719">
    <property type="entry name" value="Ribosomal_S5_C"/>
    <property type="match status" value="1"/>
</dbReference>
<reference evidence="3 4" key="1">
    <citation type="submission" date="2016-06" db="EMBL/GenBank/DDBJ databases">
        <title>The Draft Genome Sequence and Annotation of the Desert Woodrat Neotoma lepida.</title>
        <authorList>
            <person name="Campbell M."/>
            <person name="Oakeson K.F."/>
            <person name="Yandell M."/>
            <person name="Halpert J.R."/>
            <person name="Dearing D."/>
        </authorList>
    </citation>
    <scope>NUCLEOTIDE SEQUENCE [LARGE SCALE GENOMIC DNA]</scope>
    <source>
        <strain evidence="3">417</strain>
        <tissue evidence="3">Liver</tissue>
    </source>
</reference>